<dbReference type="RefSeq" id="WP_128626544.1">
    <property type="nucleotide sequence ID" value="NZ_RKST01000007.1"/>
</dbReference>
<dbReference type="Proteomes" id="UP000281647">
    <property type="component" value="Unassembled WGS sequence"/>
</dbReference>
<dbReference type="Pfam" id="PF00528">
    <property type="entry name" value="BPD_transp_1"/>
    <property type="match status" value="1"/>
</dbReference>
<gene>
    <name evidence="9" type="ORF">EET67_08640</name>
</gene>
<evidence type="ECO:0000313" key="10">
    <source>
        <dbReference type="Proteomes" id="UP000281647"/>
    </source>
</evidence>
<dbReference type="Gene3D" id="1.10.3720.10">
    <property type="entry name" value="MetI-like"/>
    <property type="match status" value="1"/>
</dbReference>
<proteinExistence type="inferred from homology"/>
<sequence>MNANQDIAPLPQRKLPLALWISSSIVVLCIVIGLLAPYLAPHDPTEFVSDMAFEGPSSSAWLGTDYLGRDLFSRLIDGTRLTLLMALAATMLAHVVGDVLGLLAAARGGVLDTVLCRIVDVSLSLPKIIVGLVVVAALGSSITVIVVVAGLVYSASVFRIARALGRDLVAQDFVQVSRARGEGLGWILFGEILPHVVRPLAADFAIRMSFAILFMSSLSFLGLGVQPPLADWGGLVRENLPGLAGSSLAPLYPAAAIALVSIALNLLVDALGERSEAAVAQK</sequence>
<protein>
    <submittedName>
        <fullName evidence="9">ABC transporter permease</fullName>
    </submittedName>
</protein>
<evidence type="ECO:0000313" key="9">
    <source>
        <dbReference type="EMBL" id="RUM98164.1"/>
    </source>
</evidence>
<keyword evidence="10" id="KW-1185">Reference proteome</keyword>
<reference evidence="9 10" key="1">
    <citation type="submission" date="2018-11" db="EMBL/GenBank/DDBJ databases">
        <title>Pseudaminobacter arsenicus sp. nov., an arsenic-resistant bacterium isolated from arsenic-rich aquifers.</title>
        <authorList>
            <person name="Mu Y."/>
        </authorList>
    </citation>
    <scope>NUCLEOTIDE SEQUENCE [LARGE SCALE GENOMIC DNA]</scope>
    <source>
        <strain evidence="9 10">CB3</strain>
    </source>
</reference>
<dbReference type="PROSITE" id="PS50928">
    <property type="entry name" value="ABC_TM1"/>
    <property type="match status" value="1"/>
</dbReference>
<feature type="transmembrane region" description="Helical" evidence="7">
    <location>
        <begin position="17"/>
        <end position="40"/>
    </location>
</feature>
<evidence type="ECO:0000259" key="8">
    <source>
        <dbReference type="PROSITE" id="PS50928"/>
    </source>
</evidence>
<comment type="similarity">
    <text evidence="7">Belongs to the binding-protein-dependent transport system permease family.</text>
</comment>
<evidence type="ECO:0000256" key="1">
    <source>
        <dbReference type="ARBA" id="ARBA00004651"/>
    </source>
</evidence>
<name>A0A432V7N0_9HYPH</name>
<dbReference type="PANTHER" id="PTHR43386:SF25">
    <property type="entry name" value="PEPTIDE ABC TRANSPORTER PERMEASE PROTEIN"/>
    <property type="match status" value="1"/>
</dbReference>
<keyword evidence="2 7" id="KW-0813">Transport</keyword>
<dbReference type="EMBL" id="RKST01000007">
    <property type="protein sequence ID" value="RUM98164.1"/>
    <property type="molecule type" value="Genomic_DNA"/>
</dbReference>
<dbReference type="InterPro" id="IPR000515">
    <property type="entry name" value="MetI-like"/>
</dbReference>
<evidence type="ECO:0000256" key="3">
    <source>
        <dbReference type="ARBA" id="ARBA00022475"/>
    </source>
</evidence>
<evidence type="ECO:0000256" key="4">
    <source>
        <dbReference type="ARBA" id="ARBA00022692"/>
    </source>
</evidence>
<dbReference type="GO" id="GO:0005886">
    <property type="term" value="C:plasma membrane"/>
    <property type="evidence" value="ECO:0007669"/>
    <property type="project" value="UniProtKB-SubCell"/>
</dbReference>
<feature type="transmembrane region" description="Helical" evidence="7">
    <location>
        <begin position="128"/>
        <end position="153"/>
    </location>
</feature>
<evidence type="ECO:0000256" key="6">
    <source>
        <dbReference type="ARBA" id="ARBA00023136"/>
    </source>
</evidence>
<evidence type="ECO:0000256" key="5">
    <source>
        <dbReference type="ARBA" id="ARBA00022989"/>
    </source>
</evidence>
<keyword evidence="3" id="KW-1003">Cell membrane</keyword>
<keyword evidence="4 7" id="KW-0812">Transmembrane</keyword>
<accession>A0A432V7N0</accession>
<dbReference type="AlphaFoldDB" id="A0A432V7N0"/>
<evidence type="ECO:0000256" key="2">
    <source>
        <dbReference type="ARBA" id="ARBA00022448"/>
    </source>
</evidence>
<keyword evidence="6 7" id="KW-0472">Membrane</keyword>
<feature type="transmembrane region" description="Helical" evidence="7">
    <location>
        <begin position="249"/>
        <end position="268"/>
    </location>
</feature>
<keyword evidence="5 7" id="KW-1133">Transmembrane helix</keyword>
<dbReference type="InterPro" id="IPR050366">
    <property type="entry name" value="BP-dependent_transpt_permease"/>
</dbReference>
<dbReference type="OrthoDB" id="9766870at2"/>
<organism evidence="9 10">
    <name type="scientific">Borborobacter arsenicus</name>
    <dbReference type="NCBI Taxonomy" id="1851146"/>
    <lineage>
        <taxon>Bacteria</taxon>
        <taxon>Pseudomonadati</taxon>
        <taxon>Pseudomonadota</taxon>
        <taxon>Alphaproteobacteria</taxon>
        <taxon>Hyphomicrobiales</taxon>
        <taxon>Phyllobacteriaceae</taxon>
        <taxon>Borborobacter</taxon>
    </lineage>
</organism>
<evidence type="ECO:0000256" key="7">
    <source>
        <dbReference type="RuleBase" id="RU363032"/>
    </source>
</evidence>
<dbReference type="PANTHER" id="PTHR43386">
    <property type="entry name" value="OLIGOPEPTIDE TRANSPORT SYSTEM PERMEASE PROTEIN APPC"/>
    <property type="match status" value="1"/>
</dbReference>
<comment type="caution">
    <text evidence="9">The sequence shown here is derived from an EMBL/GenBank/DDBJ whole genome shotgun (WGS) entry which is preliminary data.</text>
</comment>
<feature type="domain" description="ABC transmembrane type-1" evidence="8">
    <location>
        <begin position="79"/>
        <end position="272"/>
    </location>
</feature>
<dbReference type="SUPFAM" id="SSF161098">
    <property type="entry name" value="MetI-like"/>
    <property type="match status" value="1"/>
</dbReference>
<dbReference type="InterPro" id="IPR035906">
    <property type="entry name" value="MetI-like_sf"/>
</dbReference>
<dbReference type="GO" id="GO:0055085">
    <property type="term" value="P:transmembrane transport"/>
    <property type="evidence" value="ECO:0007669"/>
    <property type="project" value="InterPro"/>
</dbReference>
<dbReference type="CDD" id="cd06261">
    <property type="entry name" value="TM_PBP2"/>
    <property type="match status" value="1"/>
</dbReference>
<comment type="subcellular location">
    <subcellularLocation>
        <location evidence="1 7">Cell membrane</location>
        <topology evidence="1 7">Multi-pass membrane protein</topology>
    </subcellularLocation>
</comment>
<feature type="transmembrane region" description="Helical" evidence="7">
    <location>
        <begin position="81"/>
        <end position="108"/>
    </location>
</feature>
<feature type="transmembrane region" description="Helical" evidence="7">
    <location>
        <begin position="208"/>
        <end position="229"/>
    </location>
</feature>